<feature type="domain" description="AAA" evidence="3">
    <location>
        <begin position="31"/>
        <end position="188"/>
    </location>
</feature>
<dbReference type="PANTHER" id="PTHR43384:SF4">
    <property type="entry name" value="CELLULOSE BIOSYNTHESIS PROTEIN BCSQ-RELATED"/>
    <property type="match status" value="1"/>
</dbReference>
<comment type="caution">
    <text evidence="4">The sequence shown here is derived from an EMBL/GenBank/DDBJ whole genome shotgun (WGS) entry which is preliminary data.</text>
</comment>
<dbReference type="SUPFAM" id="SSF52540">
    <property type="entry name" value="P-loop containing nucleoside triphosphate hydrolases"/>
    <property type="match status" value="1"/>
</dbReference>
<dbReference type="GO" id="GO:0009898">
    <property type="term" value="C:cytoplasmic side of plasma membrane"/>
    <property type="evidence" value="ECO:0007669"/>
    <property type="project" value="TreeGrafter"/>
</dbReference>
<evidence type="ECO:0000313" key="5">
    <source>
        <dbReference type="Proteomes" id="UP000614424"/>
    </source>
</evidence>
<dbReference type="PIRSF" id="PIRSF003092">
    <property type="entry name" value="MinD"/>
    <property type="match status" value="1"/>
</dbReference>
<reference evidence="4 5" key="1">
    <citation type="submission" date="2020-08" db="EMBL/GenBank/DDBJ databases">
        <title>Bridging the membrane lipid divide: bacteria of the FCB group superphylum have the potential to synthesize archaeal ether lipids.</title>
        <authorList>
            <person name="Villanueva L."/>
            <person name="Von Meijenfeldt F.A.B."/>
            <person name="Westbye A.B."/>
            <person name="Yadav S."/>
            <person name="Hopmans E.C."/>
            <person name="Dutilh B.E."/>
            <person name="Sinninghe Damste J.S."/>
        </authorList>
    </citation>
    <scope>NUCLEOTIDE SEQUENCE [LARGE SCALE GENOMIC DNA]</scope>
    <source>
        <strain evidence="4">NIOZ-UU47</strain>
    </source>
</reference>
<name>A0A8J6TH85_9BACT</name>
<dbReference type="GO" id="GO:0005829">
    <property type="term" value="C:cytosol"/>
    <property type="evidence" value="ECO:0007669"/>
    <property type="project" value="TreeGrafter"/>
</dbReference>
<evidence type="ECO:0000256" key="1">
    <source>
        <dbReference type="ARBA" id="ARBA00022741"/>
    </source>
</evidence>
<sequence>MHQAETLEKIMAGTSRVKKTSPYASPEVLPRVISVSSGKGGVGKTNIVTNLAYCLARLGKKTMVLDADLNLANVDVILGITPKYNLHHVLMGEKSLSEIVVKGPGGMMILPASSGIMELGDLSEEQKLYFLSEITELGSSIDILLIDTAAGLNNNVIYFTLAAQERIIVLTPEPTSLTDAYAMVKVLSSRHNVKKFRILVNSAQSEKEARSVYRQITLVADRFLDTLSFDYLGFIPHDAKLPQAVRAQRLVSEFAPNSAISHQFLQLAEHIAQEEVTPHIDGNIQFFWQGLFNL</sequence>
<protein>
    <submittedName>
        <fullName evidence="4">MinD/ParA family protein</fullName>
    </submittedName>
</protein>
<dbReference type="InterPro" id="IPR027417">
    <property type="entry name" value="P-loop_NTPase"/>
</dbReference>
<dbReference type="Proteomes" id="UP000614424">
    <property type="component" value="Unassembled WGS sequence"/>
</dbReference>
<gene>
    <name evidence="4" type="ORF">H8E41_13535</name>
</gene>
<dbReference type="PANTHER" id="PTHR43384">
    <property type="entry name" value="SEPTUM SITE-DETERMINING PROTEIN MIND HOMOLOG, CHLOROPLASTIC-RELATED"/>
    <property type="match status" value="1"/>
</dbReference>
<evidence type="ECO:0000256" key="2">
    <source>
        <dbReference type="ARBA" id="ARBA00022840"/>
    </source>
</evidence>
<dbReference type="Pfam" id="PF13614">
    <property type="entry name" value="AAA_31"/>
    <property type="match status" value="1"/>
</dbReference>
<organism evidence="4 5">
    <name type="scientific">Candidatus Desulfobia pelagia</name>
    <dbReference type="NCBI Taxonomy" id="2841692"/>
    <lineage>
        <taxon>Bacteria</taxon>
        <taxon>Pseudomonadati</taxon>
        <taxon>Thermodesulfobacteriota</taxon>
        <taxon>Desulfobulbia</taxon>
        <taxon>Desulfobulbales</taxon>
        <taxon>Desulfobulbaceae</taxon>
        <taxon>Candidatus Desulfobia</taxon>
    </lineage>
</organism>
<dbReference type="Gene3D" id="3.40.50.300">
    <property type="entry name" value="P-loop containing nucleotide triphosphate hydrolases"/>
    <property type="match status" value="1"/>
</dbReference>
<dbReference type="InterPro" id="IPR050625">
    <property type="entry name" value="ParA/MinD_ATPase"/>
</dbReference>
<dbReference type="InterPro" id="IPR025501">
    <property type="entry name" value="MinD_FleN"/>
</dbReference>
<dbReference type="AlphaFoldDB" id="A0A8J6TH85"/>
<proteinExistence type="predicted"/>
<keyword evidence="1" id="KW-0547">Nucleotide-binding</keyword>
<dbReference type="InterPro" id="IPR033875">
    <property type="entry name" value="FlhG"/>
</dbReference>
<accession>A0A8J6TH85</accession>
<evidence type="ECO:0000313" key="4">
    <source>
        <dbReference type="EMBL" id="MBC8318920.1"/>
    </source>
</evidence>
<dbReference type="GO" id="GO:0016887">
    <property type="term" value="F:ATP hydrolysis activity"/>
    <property type="evidence" value="ECO:0007669"/>
    <property type="project" value="TreeGrafter"/>
</dbReference>
<dbReference type="CDD" id="cd02038">
    <property type="entry name" value="FlhG-like"/>
    <property type="match status" value="1"/>
</dbReference>
<evidence type="ECO:0000259" key="3">
    <source>
        <dbReference type="Pfam" id="PF13614"/>
    </source>
</evidence>
<dbReference type="EMBL" id="JACNJZ010000198">
    <property type="protein sequence ID" value="MBC8318920.1"/>
    <property type="molecule type" value="Genomic_DNA"/>
</dbReference>
<keyword evidence="2" id="KW-0067">ATP-binding</keyword>
<dbReference type="GO" id="GO:0005524">
    <property type="term" value="F:ATP binding"/>
    <property type="evidence" value="ECO:0007669"/>
    <property type="project" value="UniProtKB-KW"/>
</dbReference>
<dbReference type="InterPro" id="IPR025669">
    <property type="entry name" value="AAA_dom"/>
</dbReference>
<dbReference type="GO" id="GO:0051782">
    <property type="term" value="P:negative regulation of cell division"/>
    <property type="evidence" value="ECO:0007669"/>
    <property type="project" value="TreeGrafter"/>
</dbReference>